<dbReference type="Pfam" id="PF00440">
    <property type="entry name" value="TetR_N"/>
    <property type="match status" value="1"/>
</dbReference>
<evidence type="ECO:0000313" key="7">
    <source>
        <dbReference type="EMBL" id="MBO2455457.1"/>
    </source>
</evidence>
<dbReference type="PRINTS" id="PR00455">
    <property type="entry name" value="HTHTETR"/>
</dbReference>
<dbReference type="PANTHER" id="PTHR30055">
    <property type="entry name" value="HTH-TYPE TRANSCRIPTIONAL REGULATOR RUTR"/>
    <property type="match status" value="1"/>
</dbReference>
<dbReference type="PROSITE" id="PS50977">
    <property type="entry name" value="HTH_TETR_2"/>
    <property type="match status" value="1"/>
</dbReference>
<dbReference type="RefSeq" id="WP_208263684.1">
    <property type="nucleotide sequence ID" value="NZ_JAGEOJ010000037.1"/>
</dbReference>
<sequence length="203" mass="22805">MIERTKVPRGEARERILAAATKLFGAQGYEATTTRQIVEEARVTKGALYHWFGTKDELLTTIYRGLLAEQTSRLAAIAHGGGPVDKRLYAAVADLFDHMNEHYEPLTVWARSMHLVEGEGAAAVRRDRRRYYEIFRDLIKEGQAAGTVRTDVLASVITHTYLSSVIQIHTWFHPGDPLTRIELGRQMTALFMAGIRPEPEGEA</sequence>
<evidence type="ECO:0000256" key="5">
    <source>
        <dbReference type="PROSITE-ProRule" id="PRU00335"/>
    </source>
</evidence>
<evidence type="ECO:0000256" key="3">
    <source>
        <dbReference type="ARBA" id="ARBA00023125"/>
    </source>
</evidence>
<dbReference type="PANTHER" id="PTHR30055:SF175">
    <property type="entry name" value="HTH-TYPE TRANSCRIPTIONAL REPRESSOR KSTR2"/>
    <property type="match status" value="1"/>
</dbReference>
<dbReference type="InterPro" id="IPR009057">
    <property type="entry name" value="Homeodomain-like_sf"/>
</dbReference>
<dbReference type="Gene3D" id="1.10.357.10">
    <property type="entry name" value="Tetracycline Repressor, domain 2"/>
    <property type="match status" value="1"/>
</dbReference>
<evidence type="ECO:0000256" key="4">
    <source>
        <dbReference type="ARBA" id="ARBA00023163"/>
    </source>
</evidence>
<feature type="DNA-binding region" description="H-T-H motif" evidence="5">
    <location>
        <begin position="33"/>
        <end position="52"/>
    </location>
</feature>
<dbReference type="InterPro" id="IPR001647">
    <property type="entry name" value="HTH_TetR"/>
</dbReference>
<keyword evidence="2" id="KW-0805">Transcription regulation</keyword>
<comment type="caution">
    <text evidence="7">The sequence shown here is derived from an EMBL/GenBank/DDBJ whole genome shotgun (WGS) entry which is preliminary data.</text>
</comment>
<evidence type="ECO:0000256" key="1">
    <source>
        <dbReference type="ARBA" id="ARBA00022491"/>
    </source>
</evidence>
<dbReference type="EMBL" id="JAGEOJ010000037">
    <property type="protein sequence ID" value="MBO2455457.1"/>
    <property type="molecule type" value="Genomic_DNA"/>
</dbReference>
<reference evidence="7" key="1">
    <citation type="submission" date="2021-03" db="EMBL/GenBank/DDBJ databases">
        <authorList>
            <person name="Kanchanasin P."/>
            <person name="Saeng-In P."/>
            <person name="Phongsopitanun W."/>
            <person name="Yuki M."/>
            <person name="Kudo T."/>
            <person name="Ohkuma M."/>
            <person name="Tanasupawat S."/>
        </authorList>
    </citation>
    <scope>NUCLEOTIDE SEQUENCE</scope>
    <source>
        <strain evidence="7">GKU 128</strain>
    </source>
</reference>
<dbReference type="SUPFAM" id="SSF46689">
    <property type="entry name" value="Homeodomain-like"/>
    <property type="match status" value="1"/>
</dbReference>
<dbReference type="GO" id="GO:0003700">
    <property type="term" value="F:DNA-binding transcription factor activity"/>
    <property type="evidence" value="ECO:0007669"/>
    <property type="project" value="TreeGrafter"/>
</dbReference>
<dbReference type="AlphaFoldDB" id="A0A939PM43"/>
<proteinExistence type="predicted"/>
<dbReference type="Pfam" id="PF17932">
    <property type="entry name" value="TetR_C_24"/>
    <property type="match status" value="1"/>
</dbReference>
<keyword evidence="8" id="KW-1185">Reference proteome</keyword>
<evidence type="ECO:0000259" key="6">
    <source>
        <dbReference type="PROSITE" id="PS50977"/>
    </source>
</evidence>
<dbReference type="SUPFAM" id="SSF48498">
    <property type="entry name" value="Tetracyclin repressor-like, C-terminal domain"/>
    <property type="match status" value="1"/>
</dbReference>
<protein>
    <submittedName>
        <fullName evidence="7">TetR/AcrR family transcriptional regulator</fullName>
    </submittedName>
</protein>
<evidence type="ECO:0000256" key="2">
    <source>
        <dbReference type="ARBA" id="ARBA00023015"/>
    </source>
</evidence>
<dbReference type="InterPro" id="IPR041490">
    <property type="entry name" value="KstR2_TetR_C"/>
</dbReference>
<name>A0A939PM43_9ACTN</name>
<keyword evidence="4" id="KW-0804">Transcription</keyword>
<dbReference type="InterPro" id="IPR050109">
    <property type="entry name" value="HTH-type_TetR-like_transc_reg"/>
</dbReference>
<dbReference type="Gene3D" id="1.10.10.60">
    <property type="entry name" value="Homeodomain-like"/>
    <property type="match status" value="1"/>
</dbReference>
<dbReference type="GO" id="GO:0000976">
    <property type="term" value="F:transcription cis-regulatory region binding"/>
    <property type="evidence" value="ECO:0007669"/>
    <property type="project" value="TreeGrafter"/>
</dbReference>
<gene>
    <name evidence="7" type="ORF">J4573_50850</name>
</gene>
<evidence type="ECO:0000313" key="8">
    <source>
        <dbReference type="Proteomes" id="UP000669179"/>
    </source>
</evidence>
<keyword evidence="3 5" id="KW-0238">DNA-binding</keyword>
<organism evidence="7 8">
    <name type="scientific">Actinomadura barringtoniae</name>
    <dbReference type="NCBI Taxonomy" id="1427535"/>
    <lineage>
        <taxon>Bacteria</taxon>
        <taxon>Bacillati</taxon>
        <taxon>Actinomycetota</taxon>
        <taxon>Actinomycetes</taxon>
        <taxon>Streptosporangiales</taxon>
        <taxon>Thermomonosporaceae</taxon>
        <taxon>Actinomadura</taxon>
    </lineage>
</organism>
<accession>A0A939PM43</accession>
<dbReference type="InterPro" id="IPR036271">
    <property type="entry name" value="Tet_transcr_reg_TetR-rel_C_sf"/>
</dbReference>
<feature type="domain" description="HTH tetR-type" evidence="6">
    <location>
        <begin position="10"/>
        <end position="70"/>
    </location>
</feature>
<keyword evidence="1" id="KW-0678">Repressor</keyword>
<dbReference type="Proteomes" id="UP000669179">
    <property type="component" value="Unassembled WGS sequence"/>
</dbReference>